<feature type="transmembrane region" description="Helical" evidence="12">
    <location>
        <begin position="1150"/>
        <end position="1170"/>
    </location>
</feature>
<comment type="subcellular location">
    <subcellularLocation>
        <location evidence="1">Cell membrane</location>
        <topology evidence="1">Single-pass type I membrane protein</topology>
    </subcellularLocation>
</comment>
<dbReference type="Pfam" id="PF08263">
    <property type="entry name" value="LRRNT_2"/>
    <property type="match status" value="1"/>
</dbReference>
<keyword evidence="6" id="KW-0732">Signal</keyword>
<evidence type="ECO:0000256" key="12">
    <source>
        <dbReference type="SAM" id="Phobius"/>
    </source>
</evidence>
<comment type="similarity">
    <text evidence="2">Belongs to the RLP family.</text>
</comment>
<keyword evidence="10" id="KW-0675">Receptor</keyword>
<evidence type="ECO:0000256" key="5">
    <source>
        <dbReference type="ARBA" id="ARBA00022692"/>
    </source>
</evidence>
<name>A0A9D4YA14_PEA</name>
<dbReference type="SUPFAM" id="SSF52047">
    <property type="entry name" value="RNI-like"/>
    <property type="match status" value="1"/>
</dbReference>
<keyword evidence="11" id="KW-0325">Glycoprotein</keyword>
<dbReference type="Proteomes" id="UP001058974">
    <property type="component" value="Chromosome 2"/>
</dbReference>
<feature type="transmembrane region" description="Helical" evidence="12">
    <location>
        <begin position="1121"/>
        <end position="1143"/>
    </location>
</feature>
<dbReference type="PROSITE" id="PS51450">
    <property type="entry name" value="LRR"/>
    <property type="match status" value="1"/>
</dbReference>
<comment type="caution">
    <text evidence="14">The sequence shown here is derived from an EMBL/GenBank/DDBJ whole genome shotgun (WGS) entry which is preliminary data.</text>
</comment>
<dbReference type="PANTHER" id="PTHR48063">
    <property type="entry name" value="LRR RECEPTOR-LIKE KINASE"/>
    <property type="match status" value="1"/>
</dbReference>
<dbReference type="EMBL" id="JAMSHJ010000002">
    <property type="protein sequence ID" value="KAI5433660.1"/>
    <property type="molecule type" value="Genomic_DNA"/>
</dbReference>
<accession>A0A9D4YA14</accession>
<evidence type="ECO:0000256" key="9">
    <source>
        <dbReference type="ARBA" id="ARBA00023136"/>
    </source>
</evidence>
<sequence length="1184" mass="133040">MVSPRPNPDKELFVSRATDVGSGTISAVSSAYSGPILTPRQHEIPRSTVMGTSRKHMPSFTVPMYRTLGRLTEFMASIHNSSSAFGENPSSPFPPYQGLGPLLFVNGAVGCLENERHALLRLKASLVLYDTSLLSSWDSTSDQCCAWEGIRCSNQTGHVEMLDLSGSQFGRFPGKINATLMELRHLIYLNTSMSLFSIRIFPELFGSLTNLRFLDLHASFSGGRFPNDLARLSHLQYLDLSYNNLEGTIPPQLGNLSHLQYLDLSYNLLNGSIPHQLGSLSNLQQLHLRDNEALKFDDKNNHVGGQWLSNLTLLTHLDLSGMPNLNSSHLWLLMIAKLPKIQELRLSGCALSDLYLQSLSHSLFNFSSSLAILDLSYNTFSSSKIFEWVFNATYNLMELDLSFNKFNGTILYDFGNIRNTLKVLDLSHNELQGRFPDSFGDICTLHSLYLDDDNLNEDVSTIFLQFSGCARFSLQDLSLRNNKITGTLPNLSIFPNLITIDLSYNMLSGRVPYGIPKSMESVTFESNSLEGGIPKSFGNLCFLRSLDLSSNRLNEDLSYIFHNLSVGCAKYSLQTLDLSMNQIFGTIPDMLGFSSLNYLQLSNNSLNGSILKTSTFPHRLQSLILDTNNLEGEITDSHFGNMSMLNMLSLNDNSLSLKFSENWVPPFQLFIIHLRSCGLGLSFPKWLQGQKHLLELDISKAGISDVVPMWFWTQATNMYLMNISYNNLTGTIPNLPITFSEGLEVILDSNQFEGSVPQFFQTARSLRLSKNRFSETHLLLCTNTTIDRLFLLDLSKNQLSGQLRDCWSNLKALIFLDLSDNTLSGEVPSSTGALLELEVLILRNNSFTGKLPLSLKNCTKLIMLDIGDNKFSGPIPYWLGQELQMLSLRRNQFHGSLPQSLCYLTNIQLLDLSENNLSGRVFKCLKNFSPMTQNVFSTRDTSRFSYFNVHGILDSIESYDLITVLMWKGAERLFKNNKLILRSIDLSSNQLIGVIPEEIGNLIELVSLNLSSNNLSGVITSKIGRLTSLEFLDLSRNHFFGPIPPSLAQIDRLSMLNISFNNFSGRIPIGTQLQSFNSSSYEGNVDLCGKPLEKKCPGDEKVAHQKPETHEETSPQDKKPIYLSVGLGFMTGFWGLWGSLFLIRTWRHKYVLFLNNIVDTVYVFMVLNGIKFQRWLRDLQEKLV</sequence>
<keyword evidence="8 12" id="KW-1133">Transmembrane helix</keyword>
<dbReference type="InterPro" id="IPR003591">
    <property type="entry name" value="Leu-rich_rpt_typical-subtyp"/>
</dbReference>
<dbReference type="InterPro" id="IPR013210">
    <property type="entry name" value="LRR_N_plant-typ"/>
</dbReference>
<keyword evidence="4" id="KW-0433">Leucine-rich repeat</keyword>
<dbReference type="GO" id="GO:0007165">
    <property type="term" value="P:signal transduction"/>
    <property type="evidence" value="ECO:0007669"/>
    <property type="project" value="UniProtKB-ARBA"/>
</dbReference>
<evidence type="ECO:0000256" key="11">
    <source>
        <dbReference type="ARBA" id="ARBA00023180"/>
    </source>
</evidence>
<dbReference type="FunFam" id="3.80.10.10:FF:000383">
    <property type="entry name" value="Leucine-rich repeat receptor protein kinase EMS1"/>
    <property type="match status" value="1"/>
</dbReference>
<dbReference type="SMART" id="SM00369">
    <property type="entry name" value="LRR_TYP"/>
    <property type="match status" value="9"/>
</dbReference>
<evidence type="ECO:0000256" key="4">
    <source>
        <dbReference type="ARBA" id="ARBA00022614"/>
    </source>
</evidence>
<evidence type="ECO:0000313" key="15">
    <source>
        <dbReference type="Proteomes" id="UP001058974"/>
    </source>
</evidence>
<keyword evidence="7" id="KW-0677">Repeat</keyword>
<organism evidence="14 15">
    <name type="scientific">Pisum sativum</name>
    <name type="common">Garden pea</name>
    <name type="synonym">Lathyrus oleraceus</name>
    <dbReference type="NCBI Taxonomy" id="3888"/>
    <lineage>
        <taxon>Eukaryota</taxon>
        <taxon>Viridiplantae</taxon>
        <taxon>Streptophyta</taxon>
        <taxon>Embryophyta</taxon>
        <taxon>Tracheophyta</taxon>
        <taxon>Spermatophyta</taxon>
        <taxon>Magnoliopsida</taxon>
        <taxon>eudicotyledons</taxon>
        <taxon>Gunneridae</taxon>
        <taxon>Pentapetalae</taxon>
        <taxon>rosids</taxon>
        <taxon>fabids</taxon>
        <taxon>Fabales</taxon>
        <taxon>Fabaceae</taxon>
        <taxon>Papilionoideae</taxon>
        <taxon>50 kb inversion clade</taxon>
        <taxon>NPAAA clade</taxon>
        <taxon>Hologalegina</taxon>
        <taxon>IRL clade</taxon>
        <taxon>Fabeae</taxon>
        <taxon>Lathyrus</taxon>
    </lineage>
</organism>
<evidence type="ECO:0000256" key="6">
    <source>
        <dbReference type="ARBA" id="ARBA00022729"/>
    </source>
</evidence>
<keyword evidence="15" id="KW-1185">Reference proteome</keyword>
<dbReference type="InterPro" id="IPR032675">
    <property type="entry name" value="LRR_dom_sf"/>
</dbReference>
<dbReference type="PANTHER" id="PTHR48063:SF98">
    <property type="entry name" value="LRR RECEPTOR-LIKE SERINE_THREONINE-PROTEIN KINASE FLS2"/>
    <property type="match status" value="1"/>
</dbReference>
<feature type="domain" description="Leucine-rich repeat-containing N-terminal plant-type" evidence="13">
    <location>
        <begin position="113"/>
        <end position="153"/>
    </location>
</feature>
<evidence type="ECO:0000256" key="3">
    <source>
        <dbReference type="ARBA" id="ARBA00022475"/>
    </source>
</evidence>
<reference evidence="14 15" key="1">
    <citation type="journal article" date="2022" name="Nat. Genet.">
        <title>Improved pea reference genome and pan-genome highlight genomic features and evolutionary characteristics.</title>
        <authorList>
            <person name="Yang T."/>
            <person name="Liu R."/>
            <person name="Luo Y."/>
            <person name="Hu S."/>
            <person name="Wang D."/>
            <person name="Wang C."/>
            <person name="Pandey M.K."/>
            <person name="Ge S."/>
            <person name="Xu Q."/>
            <person name="Li N."/>
            <person name="Li G."/>
            <person name="Huang Y."/>
            <person name="Saxena R.K."/>
            <person name="Ji Y."/>
            <person name="Li M."/>
            <person name="Yan X."/>
            <person name="He Y."/>
            <person name="Liu Y."/>
            <person name="Wang X."/>
            <person name="Xiang C."/>
            <person name="Varshney R.K."/>
            <person name="Ding H."/>
            <person name="Gao S."/>
            <person name="Zong X."/>
        </authorList>
    </citation>
    <scope>NUCLEOTIDE SEQUENCE [LARGE SCALE GENOMIC DNA]</scope>
    <source>
        <strain evidence="14 15">cv. Zhongwan 6</strain>
    </source>
</reference>
<dbReference type="FunFam" id="3.80.10.10:FF:000041">
    <property type="entry name" value="LRR receptor-like serine/threonine-protein kinase ERECTA"/>
    <property type="match status" value="1"/>
</dbReference>
<evidence type="ECO:0000256" key="10">
    <source>
        <dbReference type="ARBA" id="ARBA00023170"/>
    </source>
</evidence>
<evidence type="ECO:0000259" key="13">
    <source>
        <dbReference type="Pfam" id="PF08263"/>
    </source>
</evidence>
<dbReference type="GO" id="GO:0005886">
    <property type="term" value="C:plasma membrane"/>
    <property type="evidence" value="ECO:0007669"/>
    <property type="project" value="UniProtKB-SubCell"/>
</dbReference>
<dbReference type="InterPro" id="IPR046956">
    <property type="entry name" value="RLP23-like"/>
</dbReference>
<dbReference type="Pfam" id="PF13855">
    <property type="entry name" value="LRR_8"/>
    <property type="match status" value="2"/>
</dbReference>
<evidence type="ECO:0000313" key="14">
    <source>
        <dbReference type="EMBL" id="KAI5433660.1"/>
    </source>
</evidence>
<dbReference type="AlphaFoldDB" id="A0A9D4YA14"/>
<proteinExistence type="inferred from homology"/>
<evidence type="ECO:0000256" key="2">
    <source>
        <dbReference type="ARBA" id="ARBA00009592"/>
    </source>
</evidence>
<evidence type="ECO:0000256" key="8">
    <source>
        <dbReference type="ARBA" id="ARBA00022989"/>
    </source>
</evidence>
<dbReference type="SUPFAM" id="SSF52058">
    <property type="entry name" value="L domain-like"/>
    <property type="match status" value="2"/>
</dbReference>
<dbReference type="Gramene" id="Psat02G0079800-T1">
    <property type="protein sequence ID" value="KAI5433660.1"/>
    <property type="gene ID" value="KIW84_020798"/>
</dbReference>
<keyword evidence="9 12" id="KW-0472">Membrane</keyword>
<keyword evidence="5 12" id="KW-0812">Transmembrane</keyword>
<dbReference type="FunFam" id="3.80.10.10:FF:000111">
    <property type="entry name" value="LRR receptor-like serine/threonine-protein kinase ERECTA"/>
    <property type="match status" value="1"/>
</dbReference>
<dbReference type="Gene3D" id="3.80.10.10">
    <property type="entry name" value="Ribonuclease Inhibitor"/>
    <property type="match status" value="3"/>
</dbReference>
<evidence type="ECO:0000256" key="1">
    <source>
        <dbReference type="ARBA" id="ARBA00004251"/>
    </source>
</evidence>
<dbReference type="InterPro" id="IPR001611">
    <property type="entry name" value="Leu-rich_rpt"/>
</dbReference>
<dbReference type="FunFam" id="3.80.10.10:FF:001347">
    <property type="entry name" value="LRR receptor-like serine/threonine-protein kinase GSO2"/>
    <property type="match status" value="1"/>
</dbReference>
<keyword evidence="3" id="KW-1003">Cell membrane</keyword>
<dbReference type="PRINTS" id="PR00019">
    <property type="entry name" value="LEURICHRPT"/>
</dbReference>
<gene>
    <name evidence="14" type="ORF">KIW84_020798</name>
</gene>
<evidence type="ECO:0000256" key="7">
    <source>
        <dbReference type="ARBA" id="ARBA00022737"/>
    </source>
</evidence>
<dbReference type="Pfam" id="PF00560">
    <property type="entry name" value="LRR_1"/>
    <property type="match status" value="6"/>
</dbReference>
<protein>
    <recommendedName>
        <fullName evidence="13">Leucine-rich repeat-containing N-terminal plant-type domain-containing protein</fullName>
    </recommendedName>
</protein>